<dbReference type="InterPro" id="IPR007967">
    <property type="entry name" value="GSKIP_dom"/>
</dbReference>
<dbReference type="HOGENOM" id="CLU_2049661_0_0_1"/>
<sequence length="128" mass="14538">MAIVPPPIPTFAEDTNQLSQEYGSFLHRVTVDDSDANRLYIKTKENVTLTVEFSSKGWKVCKVEPDDAPLQVKALENEIYEMPEGFLMAASDEFKRLWHESLVMKLSNLTRFGSDDGEEENKALHTCI</sequence>
<name>G1XH37_ARTOA</name>
<dbReference type="OMA" id="EFKRLWH"/>
<dbReference type="InterPro" id="IPR023231">
    <property type="entry name" value="GSKIP_dom_sf"/>
</dbReference>
<evidence type="ECO:0000313" key="2">
    <source>
        <dbReference type="EMBL" id="EGX47509.1"/>
    </source>
</evidence>
<dbReference type="RefSeq" id="XP_011123799.1">
    <property type="nucleotide sequence ID" value="XM_011125497.1"/>
</dbReference>
<dbReference type="InParanoid" id="G1XH37"/>
<feature type="domain" description="GSKIP" evidence="1">
    <location>
        <begin position="35"/>
        <end position="109"/>
    </location>
</feature>
<dbReference type="Gene3D" id="3.30.2280.10">
    <property type="entry name" value="Hypothetical protein (hspc210)"/>
    <property type="match status" value="1"/>
</dbReference>
<dbReference type="Proteomes" id="UP000008784">
    <property type="component" value="Unassembled WGS sequence"/>
</dbReference>
<evidence type="ECO:0000259" key="1">
    <source>
        <dbReference type="Pfam" id="PF05303"/>
    </source>
</evidence>
<comment type="caution">
    <text evidence="2">The sequence shown here is derived from an EMBL/GenBank/DDBJ whole genome shotgun (WGS) entry which is preliminary data.</text>
</comment>
<dbReference type="GeneID" id="22894711"/>
<protein>
    <recommendedName>
        <fullName evidence="1">GSKIP domain-containing protein</fullName>
    </recommendedName>
</protein>
<proteinExistence type="predicted"/>
<dbReference type="AlphaFoldDB" id="G1XH37"/>
<evidence type="ECO:0000313" key="3">
    <source>
        <dbReference type="Proteomes" id="UP000008784"/>
    </source>
</evidence>
<gene>
    <name evidence="2" type="ORF">AOL_s00083g318</name>
</gene>
<dbReference type="EMBL" id="ADOT01000152">
    <property type="protein sequence ID" value="EGX47509.1"/>
    <property type="molecule type" value="Genomic_DNA"/>
</dbReference>
<accession>G1XH37</accession>
<dbReference type="SUPFAM" id="SSF103107">
    <property type="entry name" value="Hypothetical protein c14orf129, hspc210"/>
    <property type="match status" value="1"/>
</dbReference>
<keyword evidence="3" id="KW-1185">Reference proteome</keyword>
<dbReference type="OrthoDB" id="5277763at2759"/>
<dbReference type="Pfam" id="PF05303">
    <property type="entry name" value="GSKIP_dom"/>
    <property type="match status" value="1"/>
</dbReference>
<organism evidence="2 3">
    <name type="scientific">Arthrobotrys oligospora (strain ATCC 24927 / CBS 115.81 / DSM 1491)</name>
    <name type="common">Nematode-trapping fungus</name>
    <name type="synonym">Didymozoophaga oligospora</name>
    <dbReference type="NCBI Taxonomy" id="756982"/>
    <lineage>
        <taxon>Eukaryota</taxon>
        <taxon>Fungi</taxon>
        <taxon>Dikarya</taxon>
        <taxon>Ascomycota</taxon>
        <taxon>Pezizomycotina</taxon>
        <taxon>Orbiliomycetes</taxon>
        <taxon>Orbiliales</taxon>
        <taxon>Orbiliaceae</taxon>
        <taxon>Orbilia</taxon>
        <taxon>Orbilia oligospora</taxon>
    </lineage>
</organism>
<reference evidence="2 3" key="1">
    <citation type="journal article" date="2011" name="PLoS Pathog.">
        <title>Genomic and proteomic analyses of the fungus Arthrobotrys oligospora provide insights into nematode-trap formation.</title>
        <authorList>
            <person name="Yang J."/>
            <person name="Wang L."/>
            <person name="Ji X."/>
            <person name="Feng Y."/>
            <person name="Li X."/>
            <person name="Zou C."/>
            <person name="Xu J."/>
            <person name="Ren Y."/>
            <person name="Mi Q."/>
            <person name="Wu J."/>
            <person name="Liu S."/>
            <person name="Liu Y."/>
            <person name="Huang X."/>
            <person name="Wang H."/>
            <person name="Niu X."/>
            <person name="Li J."/>
            <person name="Liang L."/>
            <person name="Luo Y."/>
            <person name="Ji K."/>
            <person name="Zhou W."/>
            <person name="Yu Z."/>
            <person name="Li G."/>
            <person name="Liu Y."/>
            <person name="Li L."/>
            <person name="Qiao M."/>
            <person name="Feng L."/>
            <person name="Zhang K.-Q."/>
        </authorList>
    </citation>
    <scope>NUCLEOTIDE SEQUENCE [LARGE SCALE GENOMIC DNA]</scope>
    <source>
        <strain evidence="3">ATCC 24927 / CBS 115.81 / DSM 1491</strain>
    </source>
</reference>